<feature type="compositionally biased region" description="Polar residues" evidence="1">
    <location>
        <begin position="525"/>
        <end position="538"/>
    </location>
</feature>
<feature type="compositionally biased region" description="Basic and acidic residues" evidence="1">
    <location>
        <begin position="569"/>
        <end position="585"/>
    </location>
</feature>
<keyword evidence="2" id="KW-0812">Transmembrane</keyword>
<keyword evidence="2" id="KW-1133">Transmembrane helix</keyword>
<dbReference type="OrthoDB" id="4158646at2759"/>
<feature type="compositionally biased region" description="Basic residues" evidence="1">
    <location>
        <begin position="713"/>
        <end position="723"/>
    </location>
</feature>
<accession>A0A0D1XGN6</accession>
<feature type="region of interest" description="Disordered" evidence="1">
    <location>
        <begin position="494"/>
        <end position="586"/>
    </location>
</feature>
<name>A0A0D1XGN6_9EURO</name>
<feature type="region of interest" description="Disordered" evidence="1">
    <location>
        <begin position="601"/>
        <end position="680"/>
    </location>
</feature>
<evidence type="ECO:0000256" key="2">
    <source>
        <dbReference type="SAM" id="Phobius"/>
    </source>
</evidence>
<dbReference type="InterPro" id="IPR053006">
    <property type="entry name" value="Meiosis_regulatory"/>
</dbReference>
<feature type="region of interest" description="Disordered" evidence="1">
    <location>
        <begin position="748"/>
        <end position="787"/>
    </location>
</feature>
<dbReference type="Pfam" id="PF10544">
    <property type="entry name" value="T5orf172"/>
    <property type="match status" value="1"/>
</dbReference>
<feature type="domain" description="Bacteriophage T5 Orf172 DNA-binding" evidence="3">
    <location>
        <begin position="235"/>
        <end position="327"/>
    </location>
</feature>
<gene>
    <name evidence="4" type="ORF">PV11_02898</name>
</gene>
<feature type="transmembrane region" description="Helical" evidence="2">
    <location>
        <begin position="7"/>
        <end position="28"/>
    </location>
</feature>
<proteinExistence type="predicted"/>
<sequence length="787" mass="86855">MLSSQLYMVDVALVCVVIIWGLFTWTAWIAPLIGLLRPPVEYKGTLFFDVPVHGKGSQCLGFAGGKKKCGNSLSKNSDRATVLRMALYSTDPTHASFPAILHEYVTNCLCYHHNKPNIIVAMFAQWEAELVRFAAASDGSPKRAVLHSVPGAFPSEFMEDESSRMVDVGSYAFTTPTHDATPASTKRSKSKSIASGAWAFETYKSEEQYLLHRVISQSLTTSESGKGYIYVLSRNDDPDYVKIGYTEATSEKRLSEWKKSCKSDYILIHSSDEAPFARRLEKIIHADLDAVRYRESFCKHNKAGCNHRHNEWFKMTATKARRVVDHWVGWMIEILPYDRNILKAECVRWIFDKVDNIPDHLSAENERKKLFLHNSNGEVWARLPHVSKRSIDIAVTPADSALEHAEPAIPQSRKIVPRDLSDGRSTNPSIVDGTASGSPSTRGLAKGGSERPKQTRRILFFAEADMEQRPAPDTPCVSVGENNFPSPDDGYFPPIDTGLVNANDVQSTPSKSSFRKNPSARRKTSSTISPGRTLSSREIQAADRLSYKASNPRPITRSGRQIFKAGDGSVEHVPDGGTESEHIDATEPECLEEIHNVKRSANRLCTPERPSTTPKSRQSPARGSLDALEGKTTQGKARETRETRHKLPSPQQDSTPEAVGLVSDDFSSGSDEPFPQTPADNTFVLRTNKRVSLAEVAGIPARPSPSPHQVLNVKKRSATKKTRGASSADAVTTVDVYGSELSVHIRRNGRVASAPVIRTSPDIKDRGDEGHSKSKKKGGTKRDRLAT</sequence>
<feature type="region of interest" description="Disordered" evidence="1">
    <location>
        <begin position="404"/>
        <end position="454"/>
    </location>
</feature>
<dbReference type="SMART" id="SM00974">
    <property type="entry name" value="T5orf172"/>
    <property type="match status" value="1"/>
</dbReference>
<evidence type="ECO:0000259" key="3">
    <source>
        <dbReference type="SMART" id="SM00974"/>
    </source>
</evidence>
<feature type="compositionally biased region" description="Basic and acidic residues" evidence="1">
    <location>
        <begin position="761"/>
        <end position="772"/>
    </location>
</feature>
<feature type="region of interest" description="Disordered" evidence="1">
    <location>
        <begin position="699"/>
        <end position="730"/>
    </location>
</feature>
<reference evidence="4 5" key="1">
    <citation type="submission" date="2015-01" db="EMBL/GenBank/DDBJ databases">
        <title>The Genome Sequence of Exophiala sideris CBS121828.</title>
        <authorList>
            <consortium name="The Broad Institute Genomics Platform"/>
            <person name="Cuomo C."/>
            <person name="de Hoog S."/>
            <person name="Gorbushina A."/>
            <person name="Stielow B."/>
            <person name="Teixiera M."/>
            <person name="Abouelleil A."/>
            <person name="Chapman S.B."/>
            <person name="Priest M."/>
            <person name="Young S.K."/>
            <person name="Wortman J."/>
            <person name="Nusbaum C."/>
            <person name="Birren B."/>
        </authorList>
    </citation>
    <scope>NUCLEOTIDE SEQUENCE [LARGE SCALE GENOMIC DNA]</scope>
    <source>
        <strain evidence="4 5">CBS 121828</strain>
    </source>
</reference>
<feature type="compositionally biased region" description="Polar residues" evidence="1">
    <location>
        <begin position="609"/>
        <end position="621"/>
    </location>
</feature>
<feature type="compositionally biased region" description="Polar residues" evidence="1">
    <location>
        <begin position="423"/>
        <end position="441"/>
    </location>
</feature>
<dbReference type="STRING" id="1016849.A0A0D1XGN6"/>
<feature type="compositionally biased region" description="Polar residues" evidence="1">
    <location>
        <begin position="503"/>
        <end position="516"/>
    </location>
</feature>
<evidence type="ECO:0000256" key="1">
    <source>
        <dbReference type="SAM" id="MobiDB-lite"/>
    </source>
</evidence>
<dbReference type="PANTHER" id="PTHR28094">
    <property type="entry name" value="MEIOTICALLY UP-REGULATED GENE 113 PROTEIN"/>
    <property type="match status" value="1"/>
</dbReference>
<dbReference type="EMBL" id="KN846951">
    <property type="protein sequence ID" value="KIV87346.1"/>
    <property type="molecule type" value="Genomic_DNA"/>
</dbReference>
<dbReference type="InterPro" id="IPR018306">
    <property type="entry name" value="Phage_T5_Orf172_DNA-bd"/>
</dbReference>
<keyword evidence="2" id="KW-0472">Membrane</keyword>
<dbReference type="PANTHER" id="PTHR28094:SF1">
    <property type="entry name" value="MEIOTICALLY UP-REGULATED GENE 113 PROTEIN"/>
    <property type="match status" value="1"/>
</dbReference>
<dbReference type="Proteomes" id="UP000053599">
    <property type="component" value="Unassembled WGS sequence"/>
</dbReference>
<dbReference type="AlphaFoldDB" id="A0A0D1XGN6"/>
<dbReference type="HOGENOM" id="CLU_356395_0_0_1"/>
<protein>
    <recommendedName>
        <fullName evidence="3">Bacteriophage T5 Orf172 DNA-binding domain-containing protein</fullName>
    </recommendedName>
</protein>
<evidence type="ECO:0000313" key="4">
    <source>
        <dbReference type="EMBL" id="KIV87346.1"/>
    </source>
</evidence>
<evidence type="ECO:0000313" key="5">
    <source>
        <dbReference type="Proteomes" id="UP000053599"/>
    </source>
</evidence>
<organism evidence="4 5">
    <name type="scientific">Exophiala sideris</name>
    <dbReference type="NCBI Taxonomy" id="1016849"/>
    <lineage>
        <taxon>Eukaryota</taxon>
        <taxon>Fungi</taxon>
        <taxon>Dikarya</taxon>
        <taxon>Ascomycota</taxon>
        <taxon>Pezizomycotina</taxon>
        <taxon>Eurotiomycetes</taxon>
        <taxon>Chaetothyriomycetidae</taxon>
        <taxon>Chaetothyriales</taxon>
        <taxon>Herpotrichiellaceae</taxon>
        <taxon>Exophiala</taxon>
    </lineage>
</organism>